<proteinExistence type="inferred from homology"/>
<keyword evidence="9" id="KW-1185">Reference proteome</keyword>
<dbReference type="Gene3D" id="3.30.40.10">
    <property type="entry name" value="Zinc/RING finger domain, C3HC4 (zinc finger)"/>
    <property type="match status" value="1"/>
</dbReference>
<comment type="similarity">
    <text evidence="2">Belongs to the RBR family. Ariadne subfamily.</text>
</comment>
<dbReference type="PROSITE" id="PS50089">
    <property type="entry name" value="ZF_RING_2"/>
    <property type="match status" value="1"/>
</dbReference>
<dbReference type="InterPro" id="IPR017907">
    <property type="entry name" value="Znf_RING_CS"/>
</dbReference>
<dbReference type="SUPFAM" id="SSF57850">
    <property type="entry name" value="RING/U-box"/>
    <property type="match status" value="2"/>
</dbReference>
<dbReference type="InterPro" id="IPR001841">
    <property type="entry name" value="Znf_RING"/>
</dbReference>
<accession>A0A0E0MEV1</accession>
<evidence type="ECO:0000256" key="4">
    <source>
        <dbReference type="ARBA" id="ARBA00022771"/>
    </source>
</evidence>
<feature type="domain" description="RING-type" evidence="7">
    <location>
        <begin position="22"/>
        <end position="67"/>
    </location>
</feature>
<comment type="function">
    <text evidence="1">Might act as an E3 ubiquitin-protein ligase, or as part of E3 complex, which accepts ubiquitin from specific E2 ubiquitin-conjugating enzymes and then transfers it to substrates.</text>
</comment>
<evidence type="ECO:0000256" key="1">
    <source>
        <dbReference type="ARBA" id="ARBA00003976"/>
    </source>
</evidence>
<dbReference type="Gramene" id="OPUNC11G09550.1">
    <property type="protein sequence ID" value="OPUNC11G09550.1"/>
    <property type="gene ID" value="OPUNC11G09550"/>
</dbReference>
<keyword evidence="4 6" id="KW-0863">Zinc-finger</keyword>
<evidence type="ECO:0000259" key="7">
    <source>
        <dbReference type="PROSITE" id="PS50089"/>
    </source>
</evidence>
<dbReference type="InterPro" id="IPR013083">
    <property type="entry name" value="Znf_RING/FYVE/PHD"/>
</dbReference>
<evidence type="ECO:0000256" key="6">
    <source>
        <dbReference type="PROSITE-ProRule" id="PRU00175"/>
    </source>
</evidence>
<keyword evidence="3" id="KW-0479">Metal-binding</keyword>
<evidence type="ECO:0000313" key="9">
    <source>
        <dbReference type="Proteomes" id="UP000026962"/>
    </source>
</evidence>
<dbReference type="AlphaFoldDB" id="A0A0E0MEV1"/>
<dbReference type="STRING" id="4537.A0A0E0MEV1"/>
<dbReference type="Gene3D" id="1.20.120.1750">
    <property type="match status" value="1"/>
</dbReference>
<evidence type="ECO:0000256" key="2">
    <source>
        <dbReference type="ARBA" id="ARBA00005884"/>
    </source>
</evidence>
<sequence length="228" mass="25754">MDTKENLVKIETDESDTVTFHCAICMEYKPMNSRFRCEGCPHYFCFKCVLDHISYRVLGGDAHVCCPEPGCTIGELTYEKWYKHVRGDVRKAWESANLRDSAMLKRCGSCGKFLEGVTLDGMEGGRNDCLDPLHTLAIAKGWRPCPRCGIFIELIGGCSIVTCREENQHVDKDDKHIKATLVYKRNVRSRKDMPAVDPRALNGYAAIRLVIQRRTHLGNDAPYGYAGE</sequence>
<organism evidence="8">
    <name type="scientific">Oryza punctata</name>
    <name type="common">Red rice</name>
    <dbReference type="NCBI Taxonomy" id="4537"/>
    <lineage>
        <taxon>Eukaryota</taxon>
        <taxon>Viridiplantae</taxon>
        <taxon>Streptophyta</taxon>
        <taxon>Embryophyta</taxon>
        <taxon>Tracheophyta</taxon>
        <taxon>Spermatophyta</taxon>
        <taxon>Magnoliopsida</taxon>
        <taxon>Liliopsida</taxon>
        <taxon>Poales</taxon>
        <taxon>Poaceae</taxon>
        <taxon>BOP clade</taxon>
        <taxon>Oryzoideae</taxon>
        <taxon>Oryzeae</taxon>
        <taxon>Oryzinae</taxon>
        <taxon>Oryza</taxon>
    </lineage>
</organism>
<dbReference type="HOGENOM" id="CLU_077002_0_0_1"/>
<dbReference type="PANTHER" id="PTHR11685">
    <property type="entry name" value="RBR FAMILY RING FINGER AND IBR DOMAIN-CONTAINING"/>
    <property type="match status" value="1"/>
</dbReference>
<dbReference type="GO" id="GO:0004842">
    <property type="term" value="F:ubiquitin-protein transferase activity"/>
    <property type="evidence" value="ECO:0007669"/>
    <property type="project" value="InterPro"/>
</dbReference>
<reference evidence="8" key="1">
    <citation type="submission" date="2015-04" db="UniProtKB">
        <authorList>
            <consortium name="EnsemblPlants"/>
        </authorList>
    </citation>
    <scope>IDENTIFICATION</scope>
</reference>
<reference evidence="8" key="2">
    <citation type="submission" date="2018-05" db="EMBL/GenBank/DDBJ databases">
        <title>OpunRS2 (Oryza punctata Reference Sequence Version 2).</title>
        <authorList>
            <person name="Zhang J."/>
            <person name="Kudrna D."/>
            <person name="Lee S."/>
            <person name="Talag J."/>
            <person name="Welchert J."/>
            <person name="Wing R.A."/>
        </authorList>
    </citation>
    <scope>NUCLEOTIDE SEQUENCE [LARGE SCALE GENOMIC DNA]</scope>
</reference>
<dbReference type="eggNOG" id="KOG1812">
    <property type="taxonomic scope" value="Eukaryota"/>
</dbReference>
<keyword evidence="5" id="KW-0862">Zinc</keyword>
<dbReference type="GO" id="GO:0008270">
    <property type="term" value="F:zinc ion binding"/>
    <property type="evidence" value="ECO:0007669"/>
    <property type="project" value="UniProtKB-KW"/>
</dbReference>
<dbReference type="GO" id="GO:0016567">
    <property type="term" value="P:protein ubiquitination"/>
    <property type="evidence" value="ECO:0007669"/>
    <property type="project" value="InterPro"/>
</dbReference>
<evidence type="ECO:0000256" key="5">
    <source>
        <dbReference type="ARBA" id="ARBA00022833"/>
    </source>
</evidence>
<evidence type="ECO:0000256" key="3">
    <source>
        <dbReference type="ARBA" id="ARBA00022723"/>
    </source>
</evidence>
<evidence type="ECO:0000313" key="8">
    <source>
        <dbReference type="EnsemblPlants" id="OPUNC11G09550.1"/>
    </source>
</evidence>
<dbReference type="Proteomes" id="UP000026962">
    <property type="component" value="Chromosome 11"/>
</dbReference>
<protein>
    <recommendedName>
        <fullName evidence="7">RING-type domain-containing protein</fullName>
    </recommendedName>
</protein>
<dbReference type="InterPro" id="IPR031127">
    <property type="entry name" value="E3_UB_ligase_RBR"/>
</dbReference>
<name>A0A0E0MEV1_ORYPU</name>
<dbReference type="OMA" id="NSRFRCE"/>
<dbReference type="PROSITE" id="PS00518">
    <property type="entry name" value="ZF_RING_1"/>
    <property type="match status" value="1"/>
</dbReference>
<dbReference type="EnsemblPlants" id="OPUNC11G09550.1">
    <property type="protein sequence ID" value="OPUNC11G09550.1"/>
    <property type="gene ID" value="OPUNC11G09550"/>
</dbReference>